<dbReference type="CDD" id="cd17108">
    <property type="entry name" value="FERM_F1_EPB41L5_like"/>
    <property type="match status" value="1"/>
</dbReference>
<dbReference type="InterPro" id="IPR000798">
    <property type="entry name" value="Ez/rad/moesin-like"/>
</dbReference>
<reference evidence="10" key="1">
    <citation type="submission" date="2022-11" db="UniProtKB">
        <authorList>
            <consortium name="WormBaseParasite"/>
        </authorList>
    </citation>
    <scope>IDENTIFICATION</scope>
</reference>
<dbReference type="PRINTS" id="PR00661">
    <property type="entry name" value="ERMFAMILY"/>
</dbReference>
<evidence type="ECO:0000256" key="2">
    <source>
        <dbReference type="ARBA" id="ARBA00004536"/>
    </source>
</evidence>
<dbReference type="GO" id="GO:0031032">
    <property type="term" value="P:actomyosin structure organization"/>
    <property type="evidence" value="ECO:0007669"/>
    <property type="project" value="TreeGrafter"/>
</dbReference>
<keyword evidence="9" id="KW-1185">Reference proteome</keyword>
<dbReference type="SUPFAM" id="SSF50729">
    <property type="entry name" value="PH domain-like"/>
    <property type="match status" value="1"/>
</dbReference>
<dbReference type="FunFam" id="2.30.29.30:FF:000002">
    <property type="entry name" value="Band 4.1-like protein 5 isoform 1"/>
    <property type="match status" value="1"/>
</dbReference>
<dbReference type="GO" id="GO:0008092">
    <property type="term" value="F:cytoskeletal protein binding"/>
    <property type="evidence" value="ECO:0007669"/>
    <property type="project" value="InterPro"/>
</dbReference>
<dbReference type="InterPro" id="IPR019747">
    <property type="entry name" value="FERM_CS"/>
</dbReference>
<evidence type="ECO:0000256" key="6">
    <source>
        <dbReference type="ARBA" id="ARBA00043944"/>
    </source>
</evidence>
<feature type="region of interest" description="Disordered" evidence="7">
    <location>
        <begin position="1"/>
        <end position="33"/>
    </location>
</feature>
<dbReference type="InterPro" id="IPR014352">
    <property type="entry name" value="FERM/acyl-CoA-bd_prot_sf"/>
</dbReference>
<dbReference type="CDD" id="cd13186">
    <property type="entry name" value="FERM_C_NBL4_NBL5"/>
    <property type="match status" value="1"/>
</dbReference>
<dbReference type="SUPFAM" id="SSF47031">
    <property type="entry name" value="Second domain of FERM"/>
    <property type="match status" value="1"/>
</dbReference>
<dbReference type="GO" id="GO:0005856">
    <property type="term" value="C:cytoskeleton"/>
    <property type="evidence" value="ECO:0007669"/>
    <property type="project" value="TreeGrafter"/>
</dbReference>
<dbReference type="Gene3D" id="1.20.80.10">
    <property type="match status" value="1"/>
</dbReference>
<protein>
    <recommendedName>
        <fullName evidence="3">Moesin/ezrin/radixin homolog 1</fullName>
    </recommendedName>
</protein>
<feature type="domain" description="FERM" evidence="8">
    <location>
        <begin position="80"/>
        <end position="370"/>
    </location>
</feature>
<evidence type="ECO:0000259" key="8">
    <source>
        <dbReference type="PROSITE" id="PS50057"/>
    </source>
</evidence>
<name>A0A914HV26_GLORO</name>
<dbReference type="Pfam" id="PF00373">
    <property type="entry name" value="FERM_M"/>
    <property type="match status" value="1"/>
</dbReference>
<dbReference type="SUPFAM" id="SSF54236">
    <property type="entry name" value="Ubiquitin-like"/>
    <property type="match status" value="1"/>
</dbReference>
<dbReference type="Pfam" id="PF09380">
    <property type="entry name" value="FERM_C"/>
    <property type="match status" value="1"/>
</dbReference>
<dbReference type="GO" id="GO:0005737">
    <property type="term" value="C:cytoplasm"/>
    <property type="evidence" value="ECO:0007669"/>
    <property type="project" value="UniProtKB-SubCell"/>
</dbReference>
<evidence type="ECO:0000313" key="9">
    <source>
        <dbReference type="Proteomes" id="UP000887572"/>
    </source>
</evidence>
<accession>A0A914HV26</accession>
<dbReference type="InterPro" id="IPR018979">
    <property type="entry name" value="FERM_N"/>
</dbReference>
<feature type="region of interest" description="Disordered" evidence="7">
    <location>
        <begin position="412"/>
        <end position="431"/>
    </location>
</feature>
<dbReference type="GO" id="GO:0005912">
    <property type="term" value="C:adherens junction"/>
    <property type="evidence" value="ECO:0007669"/>
    <property type="project" value="UniProtKB-SubCell"/>
</dbReference>
<dbReference type="AlphaFoldDB" id="A0A914HV26"/>
<dbReference type="PRINTS" id="PR00935">
    <property type="entry name" value="BAND41"/>
</dbReference>
<evidence type="ECO:0000256" key="1">
    <source>
        <dbReference type="ARBA" id="ARBA00004496"/>
    </source>
</evidence>
<evidence type="ECO:0000313" key="10">
    <source>
        <dbReference type="WBParaSite" id="Gr19_v10_g4253.t2"/>
    </source>
</evidence>
<dbReference type="WBParaSite" id="Gr19_v10_g4253.t2">
    <property type="protein sequence ID" value="Gr19_v10_g4253.t2"/>
    <property type="gene ID" value="Gr19_v10_g4253"/>
</dbReference>
<dbReference type="Gene3D" id="3.10.20.90">
    <property type="entry name" value="Phosphatidylinositol 3-kinase Catalytic Subunit, Chain A, domain 1"/>
    <property type="match status" value="1"/>
</dbReference>
<dbReference type="InterPro" id="IPR029071">
    <property type="entry name" value="Ubiquitin-like_domsf"/>
</dbReference>
<dbReference type="InterPro" id="IPR019748">
    <property type="entry name" value="FERM_central"/>
</dbReference>
<dbReference type="InterPro" id="IPR035963">
    <property type="entry name" value="FERM_2"/>
</dbReference>
<feature type="region of interest" description="Disordered" evidence="7">
    <location>
        <begin position="517"/>
        <end position="536"/>
    </location>
</feature>
<dbReference type="Pfam" id="PF09379">
    <property type="entry name" value="FERM_N"/>
    <property type="match status" value="1"/>
</dbReference>
<keyword evidence="4" id="KW-0963">Cytoplasm</keyword>
<dbReference type="PROSITE" id="PS00660">
    <property type="entry name" value="FERM_1"/>
    <property type="match status" value="1"/>
</dbReference>
<dbReference type="PANTHER" id="PTHR23280:SF25">
    <property type="entry name" value="MOESIN_EZRIN_RADIXIN HOMOLOG 1"/>
    <property type="match status" value="1"/>
</dbReference>
<organism evidence="9 10">
    <name type="scientific">Globodera rostochiensis</name>
    <name type="common">Golden nematode worm</name>
    <name type="synonym">Heterodera rostochiensis</name>
    <dbReference type="NCBI Taxonomy" id="31243"/>
    <lineage>
        <taxon>Eukaryota</taxon>
        <taxon>Metazoa</taxon>
        <taxon>Ecdysozoa</taxon>
        <taxon>Nematoda</taxon>
        <taxon>Chromadorea</taxon>
        <taxon>Rhabditida</taxon>
        <taxon>Tylenchina</taxon>
        <taxon>Tylenchomorpha</taxon>
        <taxon>Tylenchoidea</taxon>
        <taxon>Heteroderidae</taxon>
        <taxon>Heteroderinae</taxon>
        <taxon>Globodera</taxon>
    </lineage>
</organism>
<dbReference type="PANTHER" id="PTHR23280">
    <property type="entry name" value="4.1 G PROTEIN"/>
    <property type="match status" value="1"/>
</dbReference>
<dbReference type="GO" id="GO:0005886">
    <property type="term" value="C:plasma membrane"/>
    <property type="evidence" value="ECO:0007669"/>
    <property type="project" value="UniProtKB-ARBA"/>
</dbReference>
<dbReference type="InterPro" id="IPR018980">
    <property type="entry name" value="FERM_PH-like_C"/>
</dbReference>
<keyword evidence="5" id="KW-0965">Cell junction</keyword>
<dbReference type="InterPro" id="IPR019749">
    <property type="entry name" value="Band_41_domain"/>
</dbReference>
<dbReference type="FunFam" id="3.10.20.90:FF:000024">
    <property type="entry name" value="Erythrocyte membrane protein band 4.1-like 5"/>
    <property type="match status" value="1"/>
</dbReference>
<dbReference type="Gene3D" id="2.30.29.30">
    <property type="entry name" value="Pleckstrin-homology domain (PH domain)/Phosphotyrosine-binding domain (PTB)"/>
    <property type="match status" value="1"/>
</dbReference>
<sequence>MAPGGGFLRSLSQRLTGNRAKHRRPPPPPAAPATVVANGVAEHPQQCNTTTTQQQQQQQQQQLPLPVVASSNFGGGRRVCQCRVQLLDRTYVDVVLPKSAMAKELYDRVFAHMELDERDYFGLQFTDHFHVHHWLDPSKKVRKQMSIGPPYTFRFRVKFFSSEPVNLREELTRYQFFLQLRHDIQTGRLECPRDSVIDLAALALQSEFGDYNPKEHSMEFVSEFRFHPAQDEQMERDVLHSYGTKCGGMSPSQAELAYLNRARLLDFYGVDIHSVEGRDGNAYRLGLTPVGMQVFDGRQKIGLFVWEKIQRLDFRGRKLTLVVEEDLEQPKCAGQLVQLHTFVFELSSHKACKHLWKCAIEYHTFYRLKYHHHHPLNRPNRVQLFRLGSTFRHRGRTEYEALHRDEFGRCQPSAAPERASSISDQFARRPSQRYAPRHRLTRVDELGMALGGSTSAVHKGTKVPTAYVVPPGDQPNGGGTGIHSTSAIPVPSNLPVKKTVYDNANGSNEYVTTIQISRGKAAQQQQPNPPEGRGVSRIPSLIISAGSSAAAAQSTKFVVTNSTASTSVVSAAPPPLPFHQGKCTQIPVIRTARPALADRGMATEL</sequence>
<dbReference type="SMART" id="SM01196">
    <property type="entry name" value="FERM_C"/>
    <property type="match status" value="1"/>
</dbReference>
<evidence type="ECO:0000256" key="3">
    <source>
        <dbReference type="ARBA" id="ARBA00022025"/>
    </source>
</evidence>
<comment type="subcellular location">
    <subcellularLocation>
        <location evidence="2">Cell junction</location>
        <location evidence="2">Adherens junction</location>
    </subcellularLocation>
    <subcellularLocation>
        <location evidence="6">Cell projection</location>
        <location evidence="6">Rhabdomere</location>
    </subcellularLocation>
    <subcellularLocation>
        <location evidence="1">Cytoplasm</location>
    </subcellularLocation>
</comment>
<dbReference type="Proteomes" id="UP000887572">
    <property type="component" value="Unplaced"/>
</dbReference>
<evidence type="ECO:0000256" key="7">
    <source>
        <dbReference type="SAM" id="MobiDB-lite"/>
    </source>
</evidence>
<proteinExistence type="predicted"/>
<dbReference type="InterPro" id="IPR011993">
    <property type="entry name" value="PH-like_dom_sf"/>
</dbReference>
<dbReference type="CDD" id="cd14473">
    <property type="entry name" value="FERM_B-lobe"/>
    <property type="match status" value="1"/>
</dbReference>
<dbReference type="FunFam" id="1.20.80.10:FF:000003">
    <property type="entry name" value="Tyrosine-protein phosphatase non-receptor type 4"/>
    <property type="match status" value="1"/>
</dbReference>
<dbReference type="PROSITE" id="PS50057">
    <property type="entry name" value="FERM_3"/>
    <property type="match status" value="1"/>
</dbReference>
<evidence type="ECO:0000256" key="4">
    <source>
        <dbReference type="ARBA" id="ARBA00022490"/>
    </source>
</evidence>
<feature type="compositionally biased region" description="Polar residues" evidence="7">
    <location>
        <begin position="517"/>
        <end position="526"/>
    </location>
</feature>
<dbReference type="SMART" id="SM00295">
    <property type="entry name" value="B41"/>
    <property type="match status" value="1"/>
</dbReference>
<dbReference type="InterPro" id="IPR000299">
    <property type="entry name" value="FERM_domain"/>
</dbReference>
<evidence type="ECO:0000256" key="5">
    <source>
        <dbReference type="ARBA" id="ARBA00022949"/>
    </source>
</evidence>